<dbReference type="InterPro" id="IPR051601">
    <property type="entry name" value="Serine_prot/Carboxylest_S33"/>
</dbReference>
<organism evidence="6 7">
    <name type="scientific">Cytospora mali</name>
    <name type="common">Apple Valsa canker fungus</name>
    <name type="synonym">Valsa mali</name>
    <dbReference type="NCBI Taxonomy" id="578113"/>
    <lineage>
        <taxon>Eukaryota</taxon>
        <taxon>Fungi</taxon>
        <taxon>Dikarya</taxon>
        <taxon>Ascomycota</taxon>
        <taxon>Pezizomycotina</taxon>
        <taxon>Sordariomycetes</taxon>
        <taxon>Sordariomycetidae</taxon>
        <taxon>Diaporthales</taxon>
        <taxon>Cytosporaceae</taxon>
        <taxon>Cytospora</taxon>
    </lineage>
</organism>
<dbReference type="InterPro" id="IPR000073">
    <property type="entry name" value="AB_hydrolase_1"/>
</dbReference>
<comment type="similarity">
    <text evidence="1">Belongs to the peptidase S33 family.</text>
</comment>
<evidence type="ECO:0000313" key="6">
    <source>
        <dbReference type="EMBL" id="KUI53480.1"/>
    </source>
</evidence>
<gene>
    <name evidence="6" type="ORF">VP1G_01015</name>
</gene>
<dbReference type="Pfam" id="PF08386">
    <property type="entry name" value="Abhydrolase_4"/>
    <property type="match status" value="1"/>
</dbReference>
<evidence type="ECO:0008006" key="8">
    <source>
        <dbReference type="Google" id="ProtNLM"/>
    </source>
</evidence>
<dbReference type="InterPro" id="IPR013595">
    <property type="entry name" value="Pept_S33_TAP-like_C"/>
</dbReference>
<evidence type="ECO:0000256" key="3">
    <source>
        <dbReference type="SAM" id="MobiDB-lite"/>
    </source>
</evidence>
<dbReference type="PANTHER" id="PTHR43248:SF25">
    <property type="entry name" value="AB HYDROLASE-1 DOMAIN-CONTAINING PROTEIN-RELATED"/>
    <property type="match status" value="1"/>
</dbReference>
<accession>A0A194UP86</accession>
<dbReference type="Gene3D" id="3.40.50.1820">
    <property type="entry name" value="alpha/beta hydrolase"/>
    <property type="match status" value="1"/>
</dbReference>
<evidence type="ECO:0000259" key="5">
    <source>
        <dbReference type="Pfam" id="PF08386"/>
    </source>
</evidence>
<feature type="domain" description="AB hydrolase-1" evidence="4">
    <location>
        <begin position="81"/>
        <end position="298"/>
    </location>
</feature>
<evidence type="ECO:0000256" key="2">
    <source>
        <dbReference type="ARBA" id="ARBA00022801"/>
    </source>
</evidence>
<proteinExistence type="inferred from homology"/>
<dbReference type="InterPro" id="IPR029058">
    <property type="entry name" value="AB_hydrolase_fold"/>
</dbReference>
<feature type="region of interest" description="Disordered" evidence="3">
    <location>
        <begin position="212"/>
        <end position="231"/>
    </location>
</feature>
<keyword evidence="2" id="KW-0378">Hydrolase</keyword>
<dbReference type="Pfam" id="PF00561">
    <property type="entry name" value="Abhydrolase_1"/>
    <property type="match status" value="1"/>
</dbReference>
<dbReference type="GO" id="GO:0016787">
    <property type="term" value="F:hydrolase activity"/>
    <property type="evidence" value="ECO:0007669"/>
    <property type="project" value="UniProtKB-KW"/>
</dbReference>
<keyword evidence="7" id="KW-1185">Reference proteome</keyword>
<evidence type="ECO:0000313" key="7">
    <source>
        <dbReference type="Proteomes" id="UP000078576"/>
    </source>
</evidence>
<dbReference type="EMBL" id="KN714669">
    <property type="protein sequence ID" value="KUI53480.1"/>
    <property type="molecule type" value="Genomic_DNA"/>
</dbReference>
<feature type="domain" description="Peptidase S33 tripeptidyl aminopeptidase-like C-terminal" evidence="5">
    <location>
        <begin position="459"/>
        <end position="564"/>
    </location>
</feature>
<reference evidence="7" key="1">
    <citation type="submission" date="2014-12" db="EMBL/GenBank/DDBJ databases">
        <title>Genome Sequence of Valsa Canker Pathogens Uncovers a Specific Adaption of Colonization on Woody Bark.</title>
        <authorList>
            <person name="Yin Z."/>
            <person name="Liu H."/>
            <person name="Gao X."/>
            <person name="Li Z."/>
            <person name="Song N."/>
            <person name="Ke X."/>
            <person name="Dai Q."/>
            <person name="Wu Y."/>
            <person name="Sun Y."/>
            <person name="Xu J.-R."/>
            <person name="Kang Z.K."/>
            <person name="Wang L."/>
            <person name="Huang L."/>
        </authorList>
    </citation>
    <scope>NUCLEOTIDE SEQUENCE [LARGE SCALE GENOMIC DNA]</scope>
    <source>
        <strain evidence="7">SXYL134</strain>
    </source>
</reference>
<dbReference type="PANTHER" id="PTHR43248">
    <property type="entry name" value="2-SUCCINYL-6-HYDROXY-2,4-CYCLOHEXADIENE-1-CARBOXYLATE SYNTHASE"/>
    <property type="match status" value="1"/>
</dbReference>
<dbReference type="OrthoDB" id="425534at2759"/>
<dbReference type="Proteomes" id="UP000078576">
    <property type="component" value="Unassembled WGS sequence"/>
</dbReference>
<evidence type="ECO:0000256" key="1">
    <source>
        <dbReference type="ARBA" id="ARBA00010088"/>
    </source>
</evidence>
<evidence type="ECO:0000259" key="4">
    <source>
        <dbReference type="Pfam" id="PF00561"/>
    </source>
</evidence>
<sequence length="611" mass="66646">MRTKYLVWSSLPVASATARFDWAAIAPSENLQYHNCYDGLQCARLTVPRDWLDANNTKKVTIAITTIPAKVPSDDPSFGGTIIINPGGPGGSGVGAVRNYGHRLQAMTEGKKHYEILGFDPRGVAYTTPRADCFGEDHMLGRHSLWLEQRGTGGVDVSVTSLRRSLALDEAFGRLCEAKDAENDIMAYISTAYVARDIVEIAERVEELRHSNHVAPQDSIQHPMKAGTRPSKRQPARVMYWGFSYGTVLGNTLASMFPGRMARVVLDGVDDVHDYYNGTWKTNLLDTDKVADYFYDTCFEGADNCPLTKASDTSGKDIKQRIDKLISDADAKPLSFVKNDGTFSLGVLTGNDIRKAFREPLYKPLPTGFEDLANVLATTLDGNYSLINQGLDLPPIKDACSINNLTKPSAEDATISILCSDADFADPYGEGNRQSMPFWQDHIDISKNLSSLLGPWLSEIISQCSGWRTRPKWRFTGPFITPPADPSLKEDAPAAPILFTSSRLDPITPLSIAYLMSNGHPGSEVLVHDTVGHSATLTGWSGCFNQAIRAYFDDGIVPANGTVCDTTCKPFSKGGKCEPPAEVMAAGGDHSLADFVSDRRPGLAFRPLGVY</sequence>
<dbReference type="STRING" id="694573.A0A194UP86"/>
<protein>
    <recommendedName>
        <fullName evidence="8">Tripeptidyl aminopeptidase</fullName>
    </recommendedName>
</protein>
<dbReference type="AlphaFoldDB" id="A0A194UP86"/>
<name>A0A194UP86_CYTMA</name>
<dbReference type="SUPFAM" id="SSF53474">
    <property type="entry name" value="alpha/beta-Hydrolases"/>
    <property type="match status" value="1"/>
</dbReference>